<dbReference type="RefSeq" id="WP_138990290.1">
    <property type="nucleotide sequence ID" value="NZ_VTWS01000001.1"/>
</dbReference>
<feature type="domain" description="TfoX N-terminal" evidence="1">
    <location>
        <begin position="14"/>
        <end position="102"/>
    </location>
</feature>
<dbReference type="InterPro" id="IPR007076">
    <property type="entry name" value="TfoX_N"/>
</dbReference>
<dbReference type="SUPFAM" id="SSF159894">
    <property type="entry name" value="YgaC/TfoX-N like"/>
    <property type="match status" value="1"/>
</dbReference>
<name>A0A5N1JN70_9BACT</name>
<dbReference type="Gene3D" id="3.30.1460.30">
    <property type="entry name" value="YgaC/TfoX-N like chaperone"/>
    <property type="match status" value="1"/>
</dbReference>
<dbReference type="EMBL" id="VTWS01000001">
    <property type="protein sequence ID" value="KAA9356887.1"/>
    <property type="molecule type" value="Genomic_DNA"/>
</dbReference>
<dbReference type="Proteomes" id="UP000326344">
    <property type="component" value="Unassembled WGS sequence"/>
</dbReference>
<protein>
    <submittedName>
        <fullName evidence="2">TfoX/Sxy family protein</fullName>
    </submittedName>
</protein>
<sequence>MAYNEKLANRVREELASFPTLEEQTKRGGLSFRIDHKLVVHVKDDELMIRCEKEMTDELSGRPGARPYVMKGRQVMKGWLLIDPVGTSRQADLTDWLIITLAATARAKTTRKRAK</sequence>
<proteinExistence type="predicted"/>
<evidence type="ECO:0000259" key="1">
    <source>
        <dbReference type="Pfam" id="PF04993"/>
    </source>
</evidence>
<reference evidence="2 3" key="1">
    <citation type="submission" date="2019-09" db="EMBL/GenBank/DDBJ databases">
        <title>Genome Sequence of Larkinella sp MA1.</title>
        <authorList>
            <person name="Srinivasan S."/>
        </authorList>
    </citation>
    <scope>NUCLEOTIDE SEQUENCE [LARGE SCALE GENOMIC DNA]</scope>
    <source>
        <strain evidence="2 3">MA1</strain>
    </source>
</reference>
<keyword evidence="3" id="KW-1185">Reference proteome</keyword>
<gene>
    <name evidence="2" type="ORF">F0P93_03865</name>
</gene>
<comment type="caution">
    <text evidence="2">The sequence shown here is derived from an EMBL/GenBank/DDBJ whole genome shotgun (WGS) entry which is preliminary data.</text>
</comment>
<dbReference type="AlphaFoldDB" id="A0A5N1JN70"/>
<accession>A0A5N1JN70</accession>
<dbReference type="Pfam" id="PF04993">
    <property type="entry name" value="TfoX_N"/>
    <property type="match status" value="1"/>
</dbReference>
<evidence type="ECO:0000313" key="3">
    <source>
        <dbReference type="Proteomes" id="UP000326344"/>
    </source>
</evidence>
<organism evidence="2 3">
    <name type="scientific">Larkinella humicola</name>
    <dbReference type="NCBI Taxonomy" id="2607654"/>
    <lineage>
        <taxon>Bacteria</taxon>
        <taxon>Pseudomonadati</taxon>
        <taxon>Bacteroidota</taxon>
        <taxon>Cytophagia</taxon>
        <taxon>Cytophagales</taxon>
        <taxon>Spirosomataceae</taxon>
        <taxon>Larkinella</taxon>
    </lineage>
</organism>
<evidence type="ECO:0000313" key="2">
    <source>
        <dbReference type="EMBL" id="KAA9356887.1"/>
    </source>
</evidence>